<accession>A0AC55DW41</accession>
<gene>
    <name evidence="2" type="primary">LOC105979883</name>
</gene>
<evidence type="ECO:0000313" key="2">
    <source>
        <dbReference type="RefSeq" id="XP_045155970.1"/>
    </source>
</evidence>
<proteinExistence type="predicted"/>
<dbReference type="Proteomes" id="UP000694863">
    <property type="component" value="Unplaced"/>
</dbReference>
<organism evidence="1 2">
    <name type="scientific">Echinops telfairi</name>
    <name type="common">Lesser hedgehog tenrec</name>
    <dbReference type="NCBI Taxonomy" id="9371"/>
    <lineage>
        <taxon>Eukaryota</taxon>
        <taxon>Metazoa</taxon>
        <taxon>Chordata</taxon>
        <taxon>Craniata</taxon>
        <taxon>Vertebrata</taxon>
        <taxon>Euteleostomi</taxon>
        <taxon>Mammalia</taxon>
        <taxon>Eutheria</taxon>
        <taxon>Afrotheria</taxon>
        <taxon>Tenrecidae</taxon>
        <taxon>Tenrecinae</taxon>
        <taxon>Echinops</taxon>
    </lineage>
</organism>
<name>A0AC55DW41_ECHTE</name>
<reference evidence="2" key="1">
    <citation type="submission" date="2025-08" db="UniProtKB">
        <authorList>
            <consortium name="RefSeq"/>
        </authorList>
    </citation>
    <scope>IDENTIFICATION</scope>
</reference>
<evidence type="ECO:0000313" key="1">
    <source>
        <dbReference type="Proteomes" id="UP000694863"/>
    </source>
</evidence>
<sequence>MDTVVIEDVAVIFSQEEWALLDLTQRKLYEDVMMETFRNLTSVAGSVSEDHNDGGTLPTEHTVLQLMKNDTWSSRSGETFELPGNTSQHEKHLRNYIGENLCGSNEDYQCAATFNGLQNLTVLQRNPPEVNRTESCEFGNIFMDHLSQKYQSRLHTGYTSHVSLPPMRVFNGKKPHHGKVYDNDVIGISPLEAPVTTLSKEKRCESIDRGMHFCMFSSFWTHELGHEHECIENCKIRTYPSSLILHKKFNSRDTPYECKECGKAFRKPSYLTRHIRAHTGERPYECKDCGKVFSQSSYLIEHKKIHSGDRDYVCKQCGKAFSHPSNLCQYIRTHTGEKPYKCNDCGDAFSLSSSLNVHKRIHSGKSAYECKQCGKAFRQTSHLIRHIRTHNGERPFECKDCGKAFIQFSNLIKHKKIHKDTVMSDPMNVMNVGKHLSGSQPSLHIRTHSGEKPYECKQCGKAFSLQCALSRHLRIHTGERPYECKQCGKAFTLQNNLIRHLRIHTGERPYELVIEDVAVIFSQEEWALLDLTQRKLYEDVMMETFRNLTSVAGSVSEDHNDGGTLPTEHTVLQLMKNDTWSSRSGETFELPGNTSQHEKHLRNYIGENLCGSNEDYQCAATFNGLQNLTVLQRNPPEVNRTESCEFGNIFMDHLSQKYQSRLHTGYTSHVSLPPMRVFNGKKPHHGKVYDNDVIGISPLEAPVTTLSKEKRCESIDRGMHFCMFSSFWTHELGHEHECIENCKIRTYPSSLILHKKFNSRDTPYECKECGKAFRKPSYLTRHIRAHTGERPYECKDCGKVFSQSSYLIEHKKIHSGDRDYVCKQCGKAFSHPSNLCQYIRTHTGEKPYKCNDCGDAFSLSSSLNVHKRIHSGKSAYECKQCGKAFRQTSHLIRHIRTHNGERPFECKDCGKAFIQFSNLIKHKKIHKDTVMSDPMNVMNVGKHLSGSQPSLHIRTHSGEKPYECKQCGKAFSLQCALSRHLRIHTGERPYECKQCGKAFTLQNNLIRHLRIHTGERPYECKQCEKAFVSSSSLNTHIKIHTRENL</sequence>
<protein>
    <submittedName>
        <fullName evidence="2">Zinc finger protein 420-like</fullName>
    </submittedName>
</protein>
<keyword evidence="1" id="KW-1185">Reference proteome</keyword>
<dbReference type="RefSeq" id="XP_045155970.1">
    <property type="nucleotide sequence ID" value="XM_045300035.1"/>
</dbReference>